<dbReference type="Proteomes" id="UP000054560">
    <property type="component" value="Unassembled WGS sequence"/>
</dbReference>
<evidence type="ECO:0000313" key="4">
    <source>
        <dbReference type="EMBL" id="KNC87627.1"/>
    </source>
</evidence>
<dbReference type="OrthoDB" id="1166329at2759"/>
<dbReference type="InterPro" id="IPR001780">
    <property type="entry name" value="Ribosomal_eL33"/>
</dbReference>
<dbReference type="HAMAP" id="MF_00573">
    <property type="entry name" value="Ribosomal_eL33"/>
    <property type="match status" value="1"/>
</dbReference>
<dbReference type="EMBL" id="KQ241603">
    <property type="protein sequence ID" value="KNC87627.1"/>
    <property type="molecule type" value="Genomic_DNA"/>
</dbReference>
<dbReference type="GO" id="GO:1990904">
    <property type="term" value="C:ribonucleoprotein complex"/>
    <property type="evidence" value="ECO:0007669"/>
    <property type="project" value="UniProtKB-KW"/>
</dbReference>
<dbReference type="eggNOG" id="KOG0887">
    <property type="taxonomic scope" value="Eukaryota"/>
</dbReference>
<evidence type="ECO:0000313" key="5">
    <source>
        <dbReference type="Proteomes" id="UP000054560"/>
    </source>
</evidence>
<dbReference type="AlphaFoldDB" id="A0A0L0GF63"/>
<organism evidence="4 5">
    <name type="scientific">Sphaeroforma arctica JP610</name>
    <dbReference type="NCBI Taxonomy" id="667725"/>
    <lineage>
        <taxon>Eukaryota</taxon>
        <taxon>Ichthyosporea</taxon>
        <taxon>Ichthyophonida</taxon>
        <taxon>Sphaeroforma</taxon>
    </lineage>
</organism>
<evidence type="ECO:0000256" key="3">
    <source>
        <dbReference type="ARBA" id="ARBA00023274"/>
    </source>
</evidence>
<name>A0A0L0GF63_9EUKA</name>
<dbReference type="GO" id="GO:0006412">
    <property type="term" value="P:translation"/>
    <property type="evidence" value="ECO:0007669"/>
    <property type="project" value="InterPro"/>
</dbReference>
<dbReference type="InterPro" id="IPR009000">
    <property type="entry name" value="Transl_B-barrel_sf"/>
</dbReference>
<dbReference type="PANTHER" id="PTHR10902">
    <property type="entry name" value="60S RIBOSOMAL PROTEIN L35A"/>
    <property type="match status" value="1"/>
</dbReference>
<evidence type="ECO:0000256" key="2">
    <source>
        <dbReference type="ARBA" id="ARBA00022980"/>
    </source>
</evidence>
<dbReference type="SUPFAM" id="SSF50447">
    <property type="entry name" value="Translation proteins"/>
    <property type="match status" value="1"/>
</dbReference>
<gene>
    <name evidence="4" type="ORF">SARC_00258</name>
</gene>
<dbReference type="PROSITE" id="PS01105">
    <property type="entry name" value="RIBOSOMAL_L35AE"/>
    <property type="match status" value="1"/>
</dbReference>
<dbReference type="GO" id="GO:0003735">
    <property type="term" value="F:structural constituent of ribosome"/>
    <property type="evidence" value="ECO:0007669"/>
    <property type="project" value="InterPro"/>
</dbReference>
<protein>
    <submittedName>
        <fullName evidence="4">60S ribosomal protein L35a</fullName>
    </submittedName>
</protein>
<sequence>MPEPCRLYAKAKIMGFKRGQRMQKTHTSLIKIEGVNTKESAEFYFGKKIAYVYKAKSHTKNRSTGQDTRYRVIWGKVTRSHGNIGTVRAKFTNPLPPQTMSASCRVMLYPSRV</sequence>
<accession>A0A0L0GF63</accession>
<dbReference type="Gene3D" id="2.40.10.190">
    <property type="entry name" value="translation elongation factor selb, chain A, domain 4"/>
    <property type="match status" value="1"/>
</dbReference>
<comment type="similarity">
    <text evidence="1">Belongs to the eukaryotic ribosomal protein eL33 family.</text>
</comment>
<dbReference type="GeneID" id="25900762"/>
<dbReference type="InterPro" id="IPR018266">
    <property type="entry name" value="Ribosomal_eL33_CS"/>
</dbReference>
<dbReference type="InterPro" id="IPR038661">
    <property type="entry name" value="Ribosomal_eL33_sf"/>
</dbReference>
<reference evidence="4 5" key="1">
    <citation type="submission" date="2011-02" db="EMBL/GenBank/DDBJ databases">
        <title>The Genome Sequence of Sphaeroforma arctica JP610.</title>
        <authorList>
            <consortium name="The Broad Institute Genome Sequencing Platform"/>
            <person name="Russ C."/>
            <person name="Cuomo C."/>
            <person name="Young S.K."/>
            <person name="Zeng Q."/>
            <person name="Gargeya S."/>
            <person name="Alvarado L."/>
            <person name="Berlin A."/>
            <person name="Chapman S.B."/>
            <person name="Chen Z."/>
            <person name="Freedman E."/>
            <person name="Gellesch M."/>
            <person name="Goldberg J."/>
            <person name="Griggs A."/>
            <person name="Gujja S."/>
            <person name="Heilman E."/>
            <person name="Heiman D."/>
            <person name="Howarth C."/>
            <person name="Mehta T."/>
            <person name="Neiman D."/>
            <person name="Pearson M."/>
            <person name="Roberts A."/>
            <person name="Saif S."/>
            <person name="Shea T."/>
            <person name="Shenoy N."/>
            <person name="Sisk P."/>
            <person name="Stolte C."/>
            <person name="Sykes S."/>
            <person name="White J."/>
            <person name="Yandava C."/>
            <person name="Burger G."/>
            <person name="Gray M.W."/>
            <person name="Holland P.W.H."/>
            <person name="King N."/>
            <person name="Lang F.B.F."/>
            <person name="Roger A.J."/>
            <person name="Ruiz-Trillo I."/>
            <person name="Haas B."/>
            <person name="Nusbaum C."/>
            <person name="Birren B."/>
        </authorList>
    </citation>
    <scope>NUCLEOTIDE SEQUENCE [LARGE SCALE GENOMIC DNA]</scope>
    <source>
        <strain evidence="4 5">JP610</strain>
    </source>
</reference>
<dbReference type="Pfam" id="PF01247">
    <property type="entry name" value="Ribosomal_L35Ae"/>
    <property type="match status" value="1"/>
</dbReference>
<keyword evidence="2 4" id="KW-0689">Ribosomal protein</keyword>
<dbReference type="RefSeq" id="XP_014161529.1">
    <property type="nucleotide sequence ID" value="XM_014306054.1"/>
</dbReference>
<keyword evidence="3" id="KW-0687">Ribonucleoprotein</keyword>
<keyword evidence="5" id="KW-1185">Reference proteome</keyword>
<evidence type="ECO:0000256" key="1">
    <source>
        <dbReference type="ARBA" id="ARBA00009269"/>
    </source>
</evidence>
<dbReference type="GO" id="GO:0005840">
    <property type="term" value="C:ribosome"/>
    <property type="evidence" value="ECO:0007669"/>
    <property type="project" value="UniProtKB-KW"/>
</dbReference>
<dbReference type="FunFam" id="2.40.10.190:FF:000001">
    <property type="entry name" value="60S ribosomal protein L35a"/>
    <property type="match status" value="1"/>
</dbReference>
<dbReference type="STRING" id="667725.A0A0L0GF63"/>
<proteinExistence type="inferred from homology"/>